<reference evidence="2 3" key="1">
    <citation type="submission" date="2018-08" db="EMBL/GenBank/DDBJ databases">
        <title>Diversity &amp; Physiological Properties of Lignin-Decomposing Actinobacteria from Soil.</title>
        <authorList>
            <person name="Roh S.G."/>
            <person name="Kim S.B."/>
        </authorList>
    </citation>
    <scope>NUCLEOTIDE SEQUENCE [LARGE SCALE GENOMIC DNA]</scope>
    <source>
        <strain evidence="2 3">MMS17-GH009</strain>
    </source>
</reference>
<evidence type="ECO:0000313" key="2">
    <source>
        <dbReference type="EMBL" id="RGD60031.1"/>
    </source>
</evidence>
<dbReference type="EMBL" id="QVIG01000001">
    <property type="protein sequence ID" value="RGD60031.1"/>
    <property type="molecule type" value="Genomic_DNA"/>
</dbReference>
<sequence>MRRLGGVAAAAVAAGLLTTPTAAVADTAPAVLGTSQGGDYRSEACDSTTAPGWVGWTNYGPTLTANVAGTGARFAVRDETTGTDPVFTDEAQAYAQQAKTVVRGLVDGHSYAWHAWALQGQQASAPSADCRFTLDTTPPTATVSSPDFPDGGPATKYAGQKATFVIKTADQAPTGGAGSGVACVRYGFDYLGVGGCDSRNAVKPAADGTVTLDLKVLRWGTNTLNVQVLDNVSNVANASFTFYAPSNPNPPKTFGDVDGDGVADILLPDAQGNLQYIGVNASDTTPNATIRALASPDHNGWASYQVIHRGWSNDHAPSSDDLFLYQPGSDYLYLYRNSDYGSFSGSMIGARRPSTCVDGAGAQTACPADFADDWSKAEQIVAFGPAAGGFGPSLVTLEDGNLWLHAGGDFAYGWAKARKLTTTGDWAGYDLIAPGPDAAGNLALWARDRATGELHAYPVPKQADGSFDYSALADPKADVVATGFTTAAYPTLGSSGDGDGDGKPDLWAVTPDRHLVTFSGWSAPKDLGALR</sequence>
<dbReference type="Proteomes" id="UP000263377">
    <property type="component" value="Unassembled WGS sequence"/>
</dbReference>
<organism evidence="2 3">
    <name type="scientific">Kitasatospora xanthocidica</name>
    <dbReference type="NCBI Taxonomy" id="83382"/>
    <lineage>
        <taxon>Bacteria</taxon>
        <taxon>Bacillati</taxon>
        <taxon>Actinomycetota</taxon>
        <taxon>Actinomycetes</taxon>
        <taxon>Kitasatosporales</taxon>
        <taxon>Streptomycetaceae</taxon>
        <taxon>Kitasatospora</taxon>
    </lineage>
</organism>
<keyword evidence="1" id="KW-0732">Signal</keyword>
<protein>
    <recommendedName>
        <fullName evidence="4">VCBS repeat-containing protein</fullName>
    </recommendedName>
</protein>
<accession>A0A372ZW97</accession>
<name>A0A372ZW97_9ACTN</name>
<gene>
    <name evidence="2" type="ORF">DR950_21575</name>
</gene>
<evidence type="ECO:0008006" key="4">
    <source>
        <dbReference type="Google" id="ProtNLM"/>
    </source>
</evidence>
<proteinExistence type="predicted"/>
<feature type="signal peptide" evidence="1">
    <location>
        <begin position="1"/>
        <end position="25"/>
    </location>
</feature>
<comment type="caution">
    <text evidence="2">The sequence shown here is derived from an EMBL/GenBank/DDBJ whole genome shotgun (WGS) entry which is preliminary data.</text>
</comment>
<feature type="chain" id="PRO_5016712868" description="VCBS repeat-containing protein" evidence="1">
    <location>
        <begin position="26"/>
        <end position="531"/>
    </location>
</feature>
<evidence type="ECO:0000256" key="1">
    <source>
        <dbReference type="SAM" id="SignalP"/>
    </source>
</evidence>
<evidence type="ECO:0000313" key="3">
    <source>
        <dbReference type="Proteomes" id="UP000263377"/>
    </source>
</evidence>
<dbReference type="AlphaFoldDB" id="A0A372ZW97"/>
<keyword evidence="3" id="KW-1185">Reference proteome</keyword>